<feature type="region of interest" description="Disordered" evidence="1">
    <location>
        <begin position="137"/>
        <end position="160"/>
    </location>
</feature>
<sequence>MLTVVGFRLGNGSRQVTAVVTESGRLHRAHGPYGAPGRASRPDTPVRQTPVHRHVAHLRGLRSRYMAKGYSDELIPGACVQLALREDTPEPPPGKAHVVEPSWPLLFRAFDAAAPAASRGTLEDAINGFYTTIGAPFLPRRPDRPDRPDRPGPAVRPAARLPHRVAALRRALAAGSAVSSPPRLAVGYTVTADDVRLHVGRASESLPRQDVVELHAALSAWLHLNAAR</sequence>
<organism evidence="2 3">
    <name type="scientific">Streptomyces lavendofoliae</name>
    <dbReference type="NCBI Taxonomy" id="67314"/>
    <lineage>
        <taxon>Bacteria</taxon>
        <taxon>Bacillati</taxon>
        <taxon>Actinomycetota</taxon>
        <taxon>Actinomycetes</taxon>
        <taxon>Kitasatosporales</taxon>
        <taxon>Streptomycetaceae</taxon>
        <taxon>Streptomyces</taxon>
    </lineage>
</organism>
<feature type="region of interest" description="Disordered" evidence="1">
    <location>
        <begin position="27"/>
        <end position="49"/>
    </location>
</feature>
<keyword evidence="3" id="KW-1185">Reference proteome</keyword>
<name>A0A918HYB4_9ACTN</name>
<dbReference type="AlphaFoldDB" id="A0A918HYB4"/>
<accession>A0A918HYB4</accession>
<feature type="compositionally biased region" description="Basic and acidic residues" evidence="1">
    <location>
        <begin position="140"/>
        <end position="150"/>
    </location>
</feature>
<evidence type="ECO:0000256" key="1">
    <source>
        <dbReference type="SAM" id="MobiDB-lite"/>
    </source>
</evidence>
<proteinExistence type="predicted"/>
<evidence type="ECO:0000313" key="2">
    <source>
        <dbReference type="EMBL" id="GGU38397.1"/>
    </source>
</evidence>
<protein>
    <submittedName>
        <fullName evidence="2">Uncharacterized protein</fullName>
    </submittedName>
</protein>
<gene>
    <name evidence="2" type="ORF">GCM10010274_27190</name>
</gene>
<reference evidence="2" key="2">
    <citation type="submission" date="2020-09" db="EMBL/GenBank/DDBJ databases">
        <authorList>
            <person name="Sun Q."/>
            <person name="Ohkuma M."/>
        </authorList>
    </citation>
    <scope>NUCLEOTIDE SEQUENCE</scope>
    <source>
        <strain evidence="2">JCM 4391</strain>
    </source>
</reference>
<reference evidence="2" key="1">
    <citation type="journal article" date="2014" name="Int. J. Syst. Evol. Microbiol.">
        <title>Complete genome sequence of Corynebacterium casei LMG S-19264T (=DSM 44701T), isolated from a smear-ripened cheese.</title>
        <authorList>
            <consortium name="US DOE Joint Genome Institute (JGI-PGF)"/>
            <person name="Walter F."/>
            <person name="Albersmeier A."/>
            <person name="Kalinowski J."/>
            <person name="Ruckert C."/>
        </authorList>
    </citation>
    <scope>NUCLEOTIDE SEQUENCE</scope>
    <source>
        <strain evidence="2">JCM 4391</strain>
    </source>
</reference>
<dbReference type="Proteomes" id="UP000636661">
    <property type="component" value="Unassembled WGS sequence"/>
</dbReference>
<dbReference type="EMBL" id="BMTP01000006">
    <property type="protein sequence ID" value="GGU38397.1"/>
    <property type="molecule type" value="Genomic_DNA"/>
</dbReference>
<comment type="caution">
    <text evidence="2">The sequence shown here is derived from an EMBL/GenBank/DDBJ whole genome shotgun (WGS) entry which is preliminary data.</text>
</comment>
<evidence type="ECO:0000313" key="3">
    <source>
        <dbReference type="Proteomes" id="UP000636661"/>
    </source>
</evidence>